<dbReference type="CDD" id="cd02440">
    <property type="entry name" value="AdoMet_MTases"/>
    <property type="match status" value="1"/>
</dbReference>
<name>A0A9D2DD40_9BACT</name>
<dbReference type="EMBL" id="DXCC01000005">
    <property type="protein sequence ID" value="HIZ14667.1"/>
    <property type="molecule type" value="Genomic_DNA"/>
</dbReference>
<dbReference type="GO" id="GO:0008168">
    <property type="term" value="F:methyltransferase activity"/>
    <property type="evidence" value="ECO:0007669"/>
    <property type="project" value="UniProtKB-KW"/>
</dbReference>
<dbReference type="Gene3D" id="3.40.50.150">
    <property type="entry name" value="Vaccinia Virus protein VP39"/>
    <property type="match status" value="1"/>
</dbReference>
<reference evidence="1" key="1">
    <citation type="journal article" date="2021" name="PeerJ">
        <title>Extensive microbial diversity within the chicken gut microbiome revealed by metagenomics and culture.</title>
        <authorList>
            <person name="Gilroy R."/>
            <person name="Ravi A."/>
            <person name="Getino M."/>
            <person name="Pursley I."/>
            <person name="Horton D.L."/>
            <person name="Alikhan N.F."/>
            <person name="Baker D."/>
            <person name="Gharbi K."/>
            <person name="Hall N."/>
            <person name="Watson M."/>
            <person name="Adriaenssens E.M."/>
            <person name="Foster-Nyarko E."/>
            <person name="Jarju S."/>
            <person name="Secka A."/>
            <person name="Antonio M."/>
            <person name="Oren A."/>
            <person name="Chaudhuri R.R."/>
            <person name="La Ragione R."/>
            <person name="Hildebrand F."/>
            <person name="Pallen M.J."/>
        </authorList>
    </citation>
    <scope>NUCLEOTIDE SEQUENCE</scope>
    <source>
        <strain evidence="1">ChiHjej11B10-19426</strain>
    </source>
</reference>
<accession>A0A9D2DD40</accession>
<sequence length="258" mass="29533">MKNIQSAERVSQSDASDNYVFQRSLLAYEKAAEIVSGDVLEIGTGSGYGVALIAPHADRFLTVDKTVPPPGIVPEGGNVEFRRMTIPPLKGLPSGCMDYVICFQVIEHIRDDFGTIAEIQRVLKPNGQLLISTPNKAMSLTRNPWHLREYTVDEFKGLIGCYFDHFEAFGVYGNGKVMQYYEENKRAVERITRYDFLRLQYRLPAPLLRLPYDILNRINRRRLLRNNDELTTSICADDYYLKKADDQCFDLFFIATKQ</sequence>
<dbReference type="Proteomes" id="UP000824014">
    <property type="component" value="Unassembled WGS sequence"/>
</dbReference>
<evidence type="ECO:0000313" key="2">
    <source>
        <dbReference type="Proteomes" id="UP000824014"/>
    </source>
</evidence>
<dbReference type="Pfam" id="PF13489">
    <property type="entry name" value="Methyltransf_23"/>
    <property type="match status" value="1"/>
</dbReference>
<dbReference type="AlphaFoldDB" id="A0A9D2DD40"/>
<keyword evidence="1" id="KW-0489">Methyltransferase</keyword>
<organism evidence="1 2">
    <name type="scientific">Candidatus Tidjanibacter faecipullorum</name>
    <dbReference type="NCBI Taxonomy" id="2838766"/>
    <lineage>
        <taxon>Bacteria</taxon>
        <taxon>Pseudomonadati</taxon>
        <taxon>Bacteroidota</taxon>
        <taxon>Bacteroidia</taxon>
        <taxon>Bacteroidales</taxon>
        <taxon>Rikenellaceae</taxon>
        <taxon>Tidjanibacter</taxon>
    </lineage>
</organism>
<protein>
    <submittedName>
        <fullName evidence="1">Class I SAM-dependent methyltransferase</fullName>
    </submittedName>
</protein>
<dbReference type="SUPFAM" id="SSF53335">
    <property type="entry name" value="S-adenosyl-L-methionine-dependent methyltransferases"/>
    <property type="match status" value="1"/>
</dbReference>
<keyword evidence="1" id="KW-0808">Transferase</keyword>
<gene>
    <name evidence="1" type="ORF">H9816_01950</name>
</gene>
<proteinExistence type="predicted"/>
<dbReference type="InterPro" id="IPR029063">
    <property type="entry name" value="SAM-dependent_MTases_sf"/>
</dbReference>
<evidence type="ECO:0000313" key="1">
    <source>
        <dbReference type="EMBL" id="HIZ14667.1"/>
    </source>
</evidence>
<reference evidence="1" key="2">
    <citation type="submission" date="2021-04" db="EMBL/GenBank/DDBJ databases">
        <authorList>
            <person name="Gilroy R."/>
        </authorList>
    </citation>
    <scope>NUCLEOTIDE SEQUENCE</scope>
    <source>
        <strain evidence="1">ChiHjej11B10-19426</strain>
    </source>
</reference>
<comment type="caution">
    <text evidence="1">The sequence shown here is derived from an EMBL/GenBank/DDBJ whole genome shotgun (WGS) entry which is preliminary data.</text>
</comment>
<dbReference type="GO" id="GO:0032259">
    <property type="term" value="P:methylation"/>
    <property type="evidence" value="ECO:0007669"/>
    <property type="project" value="UniProtKB-KW"/>
</dbReference>